<gene>
    <name evidence="2" type="ORF">B296_00029213</name>
</gene>
<comment type="caution">
    <text evidence="2">The sequence shown here is derived from an EMBL/GenBank/DDBJ whole genome shotgun (WGS) entry which is preliminary data.</text>
</comment>
<name>A0A426XZQ2_ENSVE</name>
<dbReference type="Proteomes" id="UP000287651">
    <property type="component" value="Unassembled WGS sequence"/>
</dbReference>
<evidence type="ECO:0000313" key="2">
    <source>
        <dbReference type="EMBL" id="RRT44956.1"/>
    </source>
</evidence>
<protein>
    <submittedName>
        <fullName evidence="2">Uncharacterized protein</fullName>
    </submittedName>
</protein>
<accession>A0A426XZQ2</accession>
<reference evidence="2 3" key="1">
    <citation type="journal article" date="2014" name="Agronomy (Basel)">
        <title>A Draft Genome Sequence for Ensete ventricosum, the Drought-Tolerant Tree Against Hunger.</title>
        <authorList>
            <person name="Harrison J."/>
            <person name="Moore K.A."/>
            <person name="Paszkiewicz K."/>
            <person name="Jones T."/>
            <person name="Grant M."/>
            <person name="Ambacheew D."/>
            <person name="Muzemil S."/>
            <person name="Studholme D.J."/>
        </authorList>
    </citation>
    <scope>NUCLEOTIDE SEQUENCE [LARGE SCALE GENOMIC DNA]</scope>
</reference>
<evidence type="ECO:0000256" key="1">
    <source>
        <dbReference type="SAM" id="MobiDB-lite"/>
    </source>
</evidence>
<dbReference type="EMBL" id="AMZH03016135">
    <property type="protein sequence ID" value="RRT44956.1"/>
    <property type="molecule type" value="Genomic_DNA"/>
</dbReference>
<proteinExistence type="predicted"/>
<sequence>DDEAEKTGGTFKNFTAVSDPTSASTKSITMTIQEMKGGSRHKRLPITRAPKMMPLKTWLLPPSDASHSMEAITISDSFAVISLISGLLTGSSLKHHIATSTI</sequence>
<feature type="non-terminal residue" evidence="2">
    <location>
        <position position="1"/>
    </location>
</feature>
<organism evidence="2 3">
    <name type="scientific">Ensete ventricosum</name>
    <name type="common">Abyssinian banana</name>
    <name type="synonym">Musa ensete</name>
    <dbReference type="NCBI Taxonomy" id="4639"/>
    <lineage>
        <taxon>Eukaryota</taxon>
        <taxon>Viridiplantae</taxon>
        <taxon>Streptophyta</taxon>
        <taxon>Embryophyta</taxon>
        <taxon>Tracheophyta</taxon>
        <taxon>Spermatophyta</taxon>
        <taxon>Magnoliopsida</taxon>
        <taxon>Liliopsida</taxon>
        <taxon>Zingiberales</taxon>
        <taxon>Musaceae</taxon>
        <taxon>Ensete</taxon>
    </lineage>
</organism>
<feature type="compositionally biased region" description="Polar residues" evidence="1">
    <location>
        <begin position="10"/>
        <end position="22"/>
    </location>
</feature>
<evidence type="ECO:0000313" key="3">
    <source>
        <dbReference type="Proteomes" id="UP000287651"/>
    </source>
</evidence>
<dbReference type="AlphaFoldDB" id="A0A426XZQ2"/>
<feature type="region of interest" description="Disordered" evidence="1">
    <location>
        <begin position="1"/>
        <end position="22"/>
    </location>
</feature>